<dbReference type="InterPro" id="IPR000659">
    <property type="entry name" value="Pyridox_Oxase"/>
</dbReference>
<comment type="pathway">
    <text evidence="5">Cofactor metabolism; pyridoxal 5'-phosphate salvage; pyridoxal 5'-phosphate from pyridoxine 5'-phosphate: step 1/1.</text>
</comment>
<dbReference type="InterPro" id="IPR019576">
    <property type="entry name" value="Pyridoxamine_oxidase_dimer_C"/>
</dbReference>
<dbReference type="EC" id="1.4.3.5" evidence="5"/>
<evidence type="ECO:0000256" key="1">
    <source>
        <dbReference type="ARBA" id="ARBA00007301"/>
    </source>
</evidence>
<dbReference type="OrthoDB" id="9780392at2"/>
<evidence type="ECO:0000313" key="11">
    <source>
        <dbReference type="Proteomes" id="UP000199086"/>
    </source>
</evidence>
<evidence type="ECO:0000256" key="2">
    <source>
        <dbReference type="ARBA" id="ARBA00022630"/>
    </source>
</evidence>
<dbReference type="STRING" id="1577474.GA0111570_102119"/>
<evidence type="ECO:0000256" key="6">
    <source>
        <dbReference type="PIRSR" id="PIRSR000190-1"/>
    </source>
</evidence>
<evidence type="ECO:0000259" key="9">
    <source>
        <dbReference type="Pfam" id="PF10590"/>
    </source>
</evidence>
<dbReference type="Pfam" id="PF10590">
    <property type="entry name" value="PNP_phzG_C"/>
    <property type="match status" value="1"/>
</dbReference>
<feature type="binding site" evidence="5 6">
    <location>
        <begin position="195"/>
        <end position="197"/>
    </location>
    <ligand>
        <name>substrate</name>
    </ligand>
</feature>
<dbReference type="InterPro" id="IPR011576">
    <property type="entry name" value="Pyridox_Oxase_N"/>
</dbReference>
<comment type="catalytic activity">
    <reaction evidence="5">
        <text>pyridoxine 5'-phosphate + O2 = pyridoxal 5'-phosphate + H2O2</text>
        <dbReference type="Rhea" id="RHEA:15149"/>
        <dbReference type="ChEBI" id="CHEBI:15379"/>
        <dbReference type="ChEBI" id="CHEBI:16240"/>
        <dbReference type="ChEBI" id="CHEBI:58589"/>
        <dbReference type="ChEBI" id="CHEBI:597326"/>
        <dbReference type="EC" id="1.4.3.5"/>
    </reaction>
</comment>
<dbReference type="PANTHER" id="PTHR10851">
    <property type="entry name" value="PYRIDOXINE-5-PHOSPHATE OXIDASE"/>
    <property type="match status" value="1"/>
</dbReference>
<comment type="similarity">
    <text evidence="1 5">Belongs to the pyridoxamine 5'-phosphate oxidase family.</text>
</comment>
<keyword evidence="4 5" id="KW-0560">Oxidoreductase</keyword>
<gene>
    <name evidence="5" type="primary">pdxH</name>
    <name evidence="10" type="ORF">GA0111570_102119</name>
</gene>
<organism evidence="10 11">
    <name type="scientific">Raineyella antarctica</name>
    <dbReference type="NCBI Taxonomy" id="1577474"/>
    <lineage>
        <taxon>Bacteria</taxon>
        <taxon>Bacillati</taxon>
        <taxon>Actinomycetota</taxon>
        <taxon>Actinomycetes</taxon>
        <taxon>Propionibacteriales</taxon>
        <taxon>Propionibacteriaceae</taxon>
        <taxon>Raineyella</taxon>
    </lineage>
</organism>
<feature type="binding site" evidence="5 6">
    <location>
        <position position="131"/>
    </location>
    <ligand>
        <name>substrate</name>
    </ligand>
</feature>
<keyword evidence="3 5" id="KW-0288">FMN</keyword>
<feature type="binding site" evidence="6">
    <location>
        <begin position="8"/>
        <end position="11"/>
    </location>
    <ligand>
        <name>substrate</name>
    </ligand>
</feature>
<dbReference type="InterPro" id="IPR019740">
    <property type="entry name" value="Pyridox_Oxase_CS"/>
</dbReference>
<feature type="binding site" evidence="5 7">
    <location>
        <begin position="144"/>
        <end position="145"/>
    </location>
    <ligand>
        <name>FMN</name>
        <dbReference type="ChEBI" id="CHEBI:58210"/>
    </ligand>
</feature>
<dbReference type="GO" id="GO:0004733">
    <property type="term" value="F:pyridoxamine phosphate oxidase activity"/>
    <property type="evidence" value="ECO:0007669"/>
    <property type="project" value="UniProtKB-UniRule"/>
</dbReference>
<dbReference type="Proteomes" id="UP000199086">
    <property type="component" value="Unassembled WGS sequence"/>
</dbReference>
<feature type="binding site" evidence="5 7">
    <location>
        <position position="87"/>
    </location>
    <ligand>
        <name>FMN</name>
        <dbReference type="ChEBI" id="CHEBI:58210"/>
    </ligand>
</feature>
<evidence type="ECO:0000256" key="3">
    <source>
        <dbReference type="ARBA" id="ARBA00022643"/>
    </source>
</evidence>
<feature type="binding site" evidence="5 7">
    <location>
        <position position="189"/>
    </location>
    <ligand>
        <name>FMN</name>
        <dbReference type="ChEBI" id="CHEBI:58210"/>
    </ligand>
</feature>
<dbReference type="HAMAP" id="MF_01629">
    <property type="entry name" value="PdxH"/>
    <property type="match status" value="1"/>
</dbReference>
<reference evidence="10 11" key="1">
    <citation type="submission" date="2016-06" db="EMBL/GenBank/DDBJ databases">
        <authorList>
            <person name="Olsen C.W."/>
            <person name="Carey S."/>
            <person name="Hinshaw L."/>
            <person name="Karasin A.I."/>
        </authorList>
    </citation>
    <scope>NUCLEOTIDE SEQUENCE [LARGE SCALE GENOMIC DNA]</scope>
    <source>
        <strain evidence="10 11">LZ-22</strain>
    </source>
</reference>
<evidence type="ECO:0000256" key="4">
    <source>
        <dbReference type="ARBA" id="ARBA00023002"/>
    </source>
</evidence>
<dbReference type="Gene3D" id="2.30.110.10">
    <property type="entry name" value="Electron Transport, Fmn-binding Protein, Chain A"/>
    <property type="match status" value="1"/>
</dbReference>
<dbReference type="PROSITE" id="PS01064">
    <property type="entry name" value="PYRIDOX_OXIDASE"/>
    <property type="match status" value="1"/>
</dbReference>
<comment type="function">
    <text evidence="5">Catalyzes the oxidation of either pyridoxine 5'-phosphate (PNP) or pyridoxamine 5'-phosphate (PMP) into pyridoxal 5'-phosphate (PLP).</text>
</comment>
<dbReference type="NCBIfam" id="NF004231">
    <property type="entry name" value="PRK05679.1"/>
    <property type="match status" value="1"/>
</dbReference>
<feature type="binding site" evidence="5 6">
    <location>
        <position position="127"/>
    </location>
    <ligand>
        <name>substrate</name>
    </ligand>
</feature>
<evidence type="ECO:0000313" key="10">
    <source>
        <dbReference type="EMBL" id="SDB80331.1"/>
    </source>
</evidence>
<feature type="binding site" evidence="5 7">
    <location>
        <position position="199"/>
    </location>
    <ligand>
        <name>FMN</name>
        <dbReference type="ChEBI" id="CHEBI:58210"/>
    </ligand>
</feature>
<feature type="binding site" evidence="5 7">
    <location>
        <position position="86"/>
    </location>
    <ligand>
        <name>FMN</name>
        <dbReference type="ChEBI" id="CHEBI:58210"/>
    </ligand>
</feature>
<feature type="binding site" evidence="5 6">
    <location>
        <position position="135"/>
    </location>
    <ligand>
        <name>substrate</name>
    </ligand>
</feature>
<accession>A0A1G6GEA8</accession>
<comment type="cofactor">
    <cofactor evidence="5 7">
        <name>FMN</name>
        <dbReference type="ChEBI" id="CHEBI:58210"/>
    </cofactor>
    <text evidence="5 7">Binds 1 FMN per subunit.</text>
</comment>
<dbReference type="Pfam" id="PF01243">
    <property type="entry name" value="PNPOx_N"/>
    <property type="match status" value="1"/>
</dbReference>
<dbReference type="GO" id="GO:0010181">
    <property type="term" value="F:FMN binding"/>
    <property type="evidence" value="ECO:0007669"/>
    <property type="project" value="UniProtKB-UniRule"/>
</dbReference>
<proteinExistence type="inferred from homology"/>
<dbReference type="PIRSF" id="PIRSF000190">
    <property type="entry name" value="Pyd_amn-ph_oxd"/>
    <property type="match status" value="1"/>
</dbReference>
<dbReference type="NCBIfam" id="TIGR00558">
    <property type="entry name" value="pdxH"/>
    <property type="match status" value="1"/>
</dbReference>
<comment type="catalytic activity">
    <reaction evidence="5">
        <text>pyridoxamine 5'-phosphate + O2 + H2O = pyridoxal 5'-phosphate + H2O2 + NH4(+)</text>
        <dbReference type="Rhea" id="RHEA:15817"/>
        <dbReference type="ChEBI" id="CHEBI:15377"/>
        <dbReference type="ChEBI" id="CHEBI:15379"/>
        <dbReference type="ChEBI" id="CHEBI:16240"/>
        <dbReference type="ChEBI" id="CHEBI:28938"/>
        <dbReference type="ChEBI" id="CHEBI:58451"/>
        <dbReference type="ChEBI" id="CHEBI:597326"/>
        <dbReference type="EC" id="1.4.3.5"/>
    </reaction>
</comment>
<dbReference type="GO" id="GO:0008615">
    <property type="term" value="P:pyridoxine biosynthetic process"/>
    <property type="evidence" value="ECO:0007669"/>
    <property type="project" value="UniProtKB-UniRule"/>
</dbReference>
<keyword evidence="11" id="KW-1185">Reference proteome</keyword>
<feature type="domain" description="Pyridoxamine 5'-phosphate oxidase N-terminal" evidence="8">
    <location>
        <begin position="34"/>
        <end position="161"/>
    </location>
</feature>
<feature type="binding site" evidence="5 7">
    <location>
        <begin position="65"/>
        <end position="70"/>
    </location>
    <ligand>
        <name>FMN</name>
        <dbReference type="ChEBI" id="CHEBI:58210"/>
    </ligand>
</feature>
<sequence length="216" mass="24251">MHDIAADRVEYHGQTLDGVNAATSPYALFRSWLEAAYEAGNPEPTAMQVATVALGGDGVPRPSVRTVLLKEVDERGFVFFSNYRSRKGREIEAQPQVALQWYWPALARAVRVEGTAVRVDRQESEAYFASRPRGSQLGAWASQQSAELDSRAELLAAYARVGEEFRGREVPCPEHWGGWRVPAGAIEFWQGEPSRLHDRVRFTREGTSWQLHRLAP</sequence>
<feature type="binding site" evidence="5 6">
    <location>
        <position position="70"/>
    </location>
    <ligand>
        <name>substrate</name>
    </ligand>
</feature>
<evidence type="ECO:0000256" key="5">
    <source>
        <dbReference type="HAMAP-Rule" id="MF_01629"/>
    </source>
</evidence>
<comment type="caution">
    <text evidence="5">Lacks conserved residue(s) required for the propagation of feature annotation.</text>
</comment>
<evidence type="ECO:0000256" key="7">
    <source>
        <dbReference type="PIRSR" id="PIRSR000190-2"/>
    </source>
</evidence>
<dbReference type="PANTHER" id="PTHR10851:SF0">
    <property type="entry name" value="PYRIDOXINE-5'-PHOSPHATE OXIDASE"/>
    <property type="match status" value="1"/>
</dbReference>
<comment type="pathway">
    <text evidence="5">Cofactor metabolism; pyridoxal 5'-phosphate salvage; pyridoxal 5'-phosphate from pyridoxamine 5'-phosphate: step 1/1.</text>
</comment>
<dbReference type="AlphaFoldDB" id="A0A1G6GEA8"/>
<protein>
    <recommendedName>
        <fullName evidence="5">Pyridoxine/pyridoxamine 5'-phosphate oxidase</fullName>
        <ecNumber evidence="5">1.4.3.5</ecNumber>
    </recommendedName>
    <alternativeName>
        <fullName evidence="5">PNP/PMP oxidase</fullName>
        <shortName evidence="5">PNPOx</shortName>
    </alternativeName>
    <alternativeName>
        <fullName evidence="5">Pyridoxal 5'-phosphate synthase</fullName>
    </alternativeName>
</protein>
<keyword evidence="5" id="KW-0664">Pyridoxine biosynthesis</keyword>
<evidence type="ECO:0000259" key="8">
    <source>
        <dbReference type="Pfam" id="PF01243"/>
    </source>
</evidence>
<feature type="domain" description="Pyridoxine 5'-phosphate oxidase dimerisation C-terminal" evidence="9">
    <location>
        <begin position="176"/>
        <end position="216"/>
    </location>
</feature>
<feature type="binding site" evidence="5">
    <location>
        <begin position="80"/>
        <end position="81"/>
    </location>
    <ligand>
        <name>FMN</name>
        <dbReference type="ChEBI" id="CHEBI:58210"/>
    </ligand>
</feature>
<dbReference type="RefSeq" id="WP_092606252.1">
    <property type="nucleotide sequence ID" value="NZ_FMYF01000002.1"/>
</dbReference>
<dbReference type="InterPro" id="IPR012349">
    <property type="entry name" value="Split_barrel_FMN-bd"/>
</dbReference>
<dbReference type="EMBL" id="FMYF01000002">
    <property type="protein sequence ID" value="SDB80331.1"/>
    <property type="molecule type" value="Genomic_DNA"/>
</dbReference>
<dbReference type="UniPathway" id="UPA01068">
    <property type="reaction ID" value="UER00304"/>
</dbReference>
<keyword evidence="2 5" id="KW-0285">Flavoprotein</keyword>
<dbReference type="SUPFAM" id="SSF50475">
    <property type="entry name" value="FMN-binding split barrel"/>
    <property type="match status" value="1"/>
</dbReference>
<comment type="subunit">
    <text evidence="5">Homodimer.</text>
</comment>
<name>A0A1G6GEA8_9ACTN</name>